<sequence length="166" mass="19270">MHRTILSKKTAAWKKEDIINWLKSKDIVFDKPMVKFRLLDKVNEIKPLHTKYVIDEGALKTNRHVLRLPPYHAELNPIELTLSVVKNHVKQNDATFKLNDVKKLLIEGVQKVTSDMLANFVCHTIKEEDKLYEIDFITENKLDNEESHSHNIMTITGDTSSDFSDE</sequence>
<evidence type="ECO:0000313" key="1">
    <source>
        <dbReference type="EMBL" id="CAI6371094.1"/>
    </source>
</evidence>
<evidence type="ECO:0008006" key="3">
    <source>
        <dbReference type="Google" id="ProtNLM"/>
    </source>
</evidence>
<comment type="caution">
    <text evidence="1">The sequence shown here is derived from an EMBL/GenBank/DDBJ whole genome shotgun (WGS) entry which is preliminary data.</text>
</comment>
<dbReference type="PANTHER" id="PTHR33939:SF1">
    <property type="entry name" value="DUF4371 DOMAIN-CONTAINING PROTEIN"/>
    <property type="match status" value="1"/>
</dbReference>
<dbReference type="GO" id="GO:0003676">
    <property type="term" value="F:nucleic acid binding"/>
    <property type="evidence" value="ECO:0007669"/>
    <property type="project" value="InterPro"/>
</dbReference>
<name>A0AAV0XTX0_9HEMI</name>
<evidence type="ECO:0000313" key="2">
    <source>
        <dbReference type="Proteomes" id="UP001160148"/>
    </source>
</evidence>
<dbReference type="EMBL" id="CARXXK010000754">
    <property type="protein sequence ID" value="CAI6371094.1"/>
    <property type="molecule type" value="Genomic_DNA"/>
</dbReference>
<organism evidence="1 2">
    <name type="scientific">Macrosiphum euphorbiae</name>
    <name type="common">potato aphid</name>
    <dbReference type="NCBI Taxonomy" id="13131"/>
    <lineage>
        <taxon>Eukaryota</taxon>
        <taxon>Metazoa</taxon>
        <taxon>Ecdysozoa</taxon>
        <taxon>Arthropoda</taxon>
        <taxon>Hexapoda</taxon>
        <taxon>Insecta</taxon>
        <taxon>Pterygota</taxon>
        <taxon>Neoptera</taxon>
        <taxon>Paraneoptera</taxon>
        <taxon>Hemiptera</taxon>
        <taxon>Sternorrhyncha</taxon>
        <taxon>Aphidomorpha</taxon>
        <taxon>Aphidoidea</taxon>
        <taxon>Aphididae</taxon>
        <taxon>Macrosiphini</taxon>
        <taxon>Macrosiphum</taxon>
    </lineage>
</organism>
<protein>
    <recommendedName>
        <fullName evidence="3">Transposase</fullName>
    </recommendedName>
</protein>
<dbReference type="Proteomes" id="UP001160148">
    <property type="component" value="Unassembled WGS sequence"/>
</dbReference>
<dbReference type="Gene3D" id="3.30.420.10">
    <property type="entry name" value="Ribonuclease H-like superfamily/Ribonuclease H"/>
    <property type="match status" value="1"/>
</dbReference>
<dbReference type="AlphaFoldDB" id="A0AAV0XTX0"/>
<dbReference type="InterPro" id="IPR036397">
    <property type="entry name" value="RNaseH_sf"/>
</dbReference>
<proteinExistence type="predicted"/>
<gene>
    <name evidence="1" type="ORF">MEUPH1_LOCUS25138</name>
</gene>
<accession>A0AAV0XTX0</accession>
<reference evidence="1 2" key="1">
    <citation type="submission" date="2023-01" db="EMBL/GenBank/DDBJ databases">
        <authorList>
            <person name="Whitehead M."/>
        </authorList>
    </citation>
    <scope>NUCLEOTIDE SEQUENCE [LARGE SCALE GENOMIC DNA]</scope>
</reference>
<keyword evidence="2" id="KW-1185">Reference proteome</keyword>
<dbReference type="PANTHER" id="PTHR33939">
    <property type="entry name" value="PROTEIN CBG22215"/>
    <property type="match status" value="1"/>
</dbReference>